<evidence type="ECO:0000313" key="1">
    <source>
        <dbReference type="EMBL" id="KAH8026745.1"/>
    </source>
</evidence>
<gene>
    <name evidence="1" type="ORF">HPB51_024244</name>
</gene>
<organism evidence="1 2">
    <name type="scientific">Rhipicephalus microplus</name>
    <name type="common">Cattle tick</name>
    <name type="synonym">Boophilus microplus</name>
    <dbReference type="NCBI Taxonomy" id="6941"/>
    <lineage>
        <taxon>Eukaryota</taxon>
        <taxon>Metazoa</taxon>
        <taxon>Ecdysozoa</taxon>
        <taxon>Arthropoda</taxon>
        <taxon>Chelicerata</taxon>
        <taxon>Arachnida</taxon>
        <taxon>Acari</taxon>
        <taxon>Parasitiformes</taxon>
        <taxon>Ixodida</taxon>
        <taxon>Ixodoidea</taxon>
        <taxon>Ixodidae</taxon>
        <taxon>Rhipicephalinae</taxon>
        <taxon>Rhipicephalus</taxon>
        <taxon>Boophilus</taxon>
    </lineage>
</organism>
<dbReference type="Proteomes" id="UP000821866">
    <property type="component" value="Unassembled WGS sequence"/>
</dbReference>
<comment type="caution">
    <text evidence="1">The sequence shown here is derived from an EMBL/GenBank/DDBJ whole genome shotgun (WGS) entry which is preliminary data.</text>
</comment>
<dbReference type="EMBL" id="JABSTU010000007">
    <property type="protein sequence ID" value="KAH8026745.1"/>
    <property type="molecule type" value="Genomic_DNA"/>
</dbReference>
<protein>
    <submittedName>
        <fullName evidence="1">Uncharacterized protein</fullName>
    </submittedName>
</protein>
<dbReference type="AlphaFoldDB" id="A0A9J6DXY1"/>
<reference evidence="1" key="2">
    <citation type="submission" date="2021-09" db="EMBL/GenBank/DDBJ databases">
        <authorList>
            <person name="Jia N."/>
            <person name="Wang J."/>
            <person name="Shi W."/>
            <person name="Du L."/>
            <person name="Sun Y."/>
            <person name="Zhan W."/>
            <person name="Jiang J."/>
            <person name="Wang Q."/>
            <person name="Zhang B."/>
            <person name="Ji P."/>
            <person name="Sakyi L.B."/>
            <person name="Cui X."/>
            <person name="Yuan T."/>
            <person name="Jiang B."/>
            <person name="Yang W."/>
            <person name="Lam T.T.-Y."/>
            <person name="Chang Q."/>
            <person name="Ding S."/>
            <person name="Wang X."/>
            <person name="Zhu J."/>
            <person name="Ruan X."/>
            <person name="Zhao L."/>
            <person name="Wei J."/>
            <person name="Que T."/>
            <person name="Du C."/>
            <person name="Cheng J."/>
            <person name="Dai P."/>
            <person name="Han X."/>
            <person name="Huang E."/>
            <person name="Gao Y."/>
            <person name="Liu J."/>
            <person name="Shao H."/>
            <person name="Ye R."/>
            <person name="Li L."/>
            <person name="Wei W."/>
            <person name="Wang X."/>
            <person name="Wang C."/>
            <person name="Huo Q."/>
            <person name="Li W."/>
            <person name="Guo W."/>
            <person name="Chen H."/>
            <person name="Chen S."/>
            <person name="Zhou L."/>
            <person name="Zhou L."/>
            <person name="Ni X."/>
            <person name="Tian J."/>
            <person name="Zhou Y."/>
            <person name="Sheng Y."/>
            <person name="Liu T."/>
            <person name="Pan Y."/>
            <person name="Xia L."/>
            <person name="Li J."/>
            <person name="Zhao F."/>
            <person name="Cao W."/>
        </authorList>
    </citation>
    <scope>NUCLEOTIDE SEQUENCE</scope>
    <source>
        <strain evidence="1">Rmic-2018</strain>
        <tissue evidence="1">Larvae</tissue>
    </source>
</reference>
<evidence type="ECO:0000313" key="2">
    <source>
        <dbReference type="Proteomes" id="UP000821866"/>
    </source>
</evidence>
<accession>A0A9J6DXY1</accession>
<sequence>MRPRYVARRRHKCGEPSAWKRALGAPQIVARKCGRKTGAKEKRSERERARRFLSFTDSATRLKPRTDVADLSLALVVVTHASRRAFSHRQRPSTTQPVRAPNVWVARFAAVKARVSAQYRLRALDSRLVLSSPKLIVTFGALSPDRLIGGGQRTVDLQSAFGAGGRSSASF</sequence>
<name>A0A9J6DXY1_RHIMP</name>
<keyword evidence="2" id="KW-1185">Reference proteome</keyword>
<reference evidence="1" key="1">
    <citation type="journal article" date="2020" name="Cell">
        <title>Large-Scale Comparative Analyses of Tick Genomes Elucidate Their Genetic Diversity and Vector Capacities.</title>
        <authorList>
            <consortium name="Tick Genome and Microbiome Consortium (TIGMIC)"/>
            <person name="Jia N."/>
            <person name="Wang J."/>
            <person name="Shi W."/>
            <person name="Du L."/>
            <person name="Sun Y."/>
            <person name="Zhan W."/>
            <person name="Jiang J.F."/>
            <person name="Wang Q."/>
            <person name="Zhang B."/>
            <person name="Ji P."/>
            <person name="Bell-Sakyi L."/>
            <person name="Cui X.M."/>
            <person name="Yuan T.T."/>
            <person name="Jiang B.G."/>
            <person name="Yang W.F."/>
            <person name="Lam T.T."/>
            <person name="Chang Q.C."/>
            <person name="Ding S.J."/>
            <person name="Wang X.J."/>
            <person name="Zhu J.G."/>
            <person name="Ruan X.D."/>
            <person name="Zhao L."/>
            <person name="Wei J.T."/>
            <person name="Ye R.Z."/>
            <person name="Que T.C."/>
            <person name="Du C.H."/>
            <person name="Zhou Y.H."/>
            <person name="Cheng J.X."/>
            <person name="Dai P.F."/>
            <person name="Guo W.B."/>
            <person name="Han X.H."/>
            <person name="Huang E.J."/>
            <person name="Li L.F."/>
            <person name="Wei W."/>
            <person name="Gao Y.C."/>
            <person name="Liu J.Z."/>
            <person name="Shao H.Z."/>
            <person name="Wang X."/>
            <person name="Wang C.C."/>
            <person name="Yang T.C."/>
            <person name="Huo Q.B."/>
            <person name="Li W."/>
            <person name="Chen H.Y."/>
            <person name="Chen S.E."/>
            <person name="Zhou L.G."/>
            <person name="Ni X.B."/>
            <person name="Tian J.H."/>
            <person name="Sheng Y."/>
            <person name="Liu T."/>
            <person name="Pan Y.S."/>
            <person name="Xia L.Y."/>
            <person name="Li J."/>
            <person name="Zhao F."/>
            <person name="Cao W.C."/>
        </authorList>
    </citation>
    <scope>NUCLEOTIDE SEQUENCE</scope>
    <source>
        <strain evidence="1">Rmic-2018</strain>
    </source>
</reference>
<proteinExistence type="predicted"/>